<evidence type="ECO:0000256" key="2">
    <source>
        <dbReference type="SAM" id="MobiDB-lite"/>
    </source>
</evidence>
<proteinExistence type="inferred from homology"/>
<comment type="similarity">
    <text evidence="1">Belongs to the sulfatase family.</text>
</comment>
<dbReference type="PANTHER" id="PTHR43108:SF6">
    <property type="entry name" value="N-SULPHOGLUCOSAMINE SULPHOHYDROLASE"/>
    <property type="match status" value="1"/>
</dbReference>
<keyword evidence="5" id="KW-1185">Reference proteome</keyword>
<name>A0ABD3MJC1_9STRA</name>
<dbReference type="SUPFAM" id="SSF53649">
    <property type="entry name" value="Alkaline phosphatase-like"/>
    <property type="match status" value="1"/>
</dbReference>
<reference evidence="4 5" key="1">
    <citation type="submission" date="2024-10" db="EMBL/GenBank/DDBJ databases">
        <title>Updated reference genomes for cyclostephanoid diatoms.</title>
        <authorList>
            <person name="Roberts W.R."/>
            <person name="Alverson A.J."/>
        </authorList>
    </citation>
    <scope>NUCLEOTIDE SEQUENCE [LARGE SCALE GENOMIC DNA]</scope>
    <source>
        <strain evidence="4 5">AJA276-08</strain>
    </source>
</reference>
<evidence type="ECO:0000259" key="3">
    <source>
        <dbReference type="Pfam" id="PF00884"/>
    </source>
</evidence>
<evidence type="ECO:0000256" key="1">
    <source>
        <dbReference type="ARBA" id="ARBA00008779"/>
    </source>
</evidence>
<gene>
    <name evidence="4" type="ORF">ACHAW5_006166</name>
</gene>
<dbReference type="Proteomes" id="UP001530315">
    <property type="component" value="Unassembled WGS sequence"/>
</dbReference>
<evidence type="ECO:0000313" key="4">
    <source>
        <dbReference type="EMBL" id="KAL3763722.1"/>
    </source>
</evidence>
<feature type="compositionally biased region" description="Basic and acidic residues" evidence="2">
    <location>
        <begin position="51"/>
        <end position="67"/>
    </location>
</feature>
<feature type="region of interest" description="Disordered" evidence="2">
    <location>
        <begin position="38"/>
        <end position="72"/>
    </location>
</feature>
<protein>
    <recommendedName>
        <fullName evidence="3">Sulfatase N-terminal domain-containing protein</fullName>
    </recommendedName>
</protein>
<dbReference type="InterPro" id="IPR000917">
    <property type="entry name" value="Sulfatase_N"/>
</dbReference>
<dbReference type="InterPro" id="IPR017850">
    <property type="entry name" value="Alkaline_phosphatase_core_sf"/>
</dbReference>
<dbReference type="EMBL" id="JALLAZ020001794">
    <property type="protein sequence ID" value="KAL3763722.1"/>
    <property type="molecule type" value="Genomic_DNA"/>
</dbReference>
<dbReference type="AlphaFoldDB" id="A0ABD3MJC1"/>
<organism evidence="4 5">
    <name type="scientific">Stephanodiscus triporus</name>
    <dbReference type="NCBI Taxonomy" id="2934178"/>
    <lineage>
        <taxon>Eukaryota</taxon>
        <taxon>Sar</taxon>
        <taxon>Stramenopiles</taxon>
        <taxon>Ochrophyta</taxon>
        <taxon>Bacillariophyta</taxon>
        <taxon>Coscinodiscophyceae</taxon>
        <taxon>Thalassiosirophycidae</taxon>
        <taxon>Stephanodiscales</taxon>
        <taxon>Stephanodiscaceae</taxon>
        <taxon>Stephanodiscus</taxon>
    </lineage>
</organism>
<feature type="domain" description="Sulfatase N-terminal" evidence="3">
    <location>
        <begin position="81"/>
        <end position="419"/>
    </location>
</feature>
<sequence>MSASLPTKLALFTCLVLAGSLTVMLYRVHKATQFQATDPRGELGDLPSDNNDARRILTDEKSAKGTEEAVEDVEEKREPMNILLFYADDWRHDTLGAAGNPVVKTPVLDSLAAEGVRFSENCVTTSICWVSRATLYSGQYLARHHFEMLGRGRTITINGTKVEMGFEVPQNETIYSLLKQKAGYTTAHVGKVGLWVGMDYELNWDFRTDDDGWHWRMIGDRMWHITEKNTADALRFLVDRDKNKPFFMNVAYFATHAVDGDKRQYLPQNSSMSMYENDTIPIPATATDEAWKKMPPFFSDYNEGRARWRWRFDTPEKHQSMMKNYYRMASEVDTSVGIIINHLAAEGQLDNTLIIFTTDNGNFHAEHGLADKWYPHQESIRVPLIIKDPRMSPEFKGTVNDDFTLNIDLTATILTAAGMEPLPSMMGRDMSVLYRKRGFQAAATAQARRKALATTAVERQYPHPASDGDGKYHSGSEFSWRTEFFYEHPMHSNPDFIPASEALVRKDYKYFYWPNFKYEQLFDMKNDPGELNDLFNSTNPVHQQKLKEMRRRFVELKMMAHSDLTIIL</sequence>
<comment type="caution">
    <text evidence="4">The sequence shown here is derived from an EMBL/GenBank/DDBJ whole genome shotgun (WGS) entry which is preliminary data.</text>
</comment>
<dbReference type="Pfam" id="PF00884">
    <property type="entry name" value="Sulfatase"/>
    <property type="match status" value="1"/>
</dbReference>
<dbReference type="PANTHER" id="PTHR43108">
    <property type="entry name" value="N-ACETYLGLUCOSAMINE-6-SULFATASE FAMILY MEMBER"/>
    <property type="match status" value="1"/>
</dbReference>
<evidence type="ECO:0000313" key="5">
    <source>
        <dbReference type="Proteomes" id="UP001530315"/>
    </source>
</evidence>
<accession>A0ABD3MJC1</accession>
<dbReference type="Gene3D" id="3.40.720.10">
    <property type="entry name" value="Alkaline Phosphatase, subunit A"/>
    <property type="match status" value="1"/>
</dbReference>